<evidence type="ECO:0000256" key="1">
    <source>
        <dbReference type="SAM" id="MobiDB-lite"/>
    </source>
</evidence>
<feature type="compositionally biased region" description="Basic and acidic residues" evidence="1">
    <location>
        <begin position="159"/>
        <end position="168"/>
    </location>
</feature>
<dbReference type="AlphaFoldDB" id="A0A6J4SWR6"/>
<evidence type="ECO:0000313" key="2">
    <source>
        <dbReference type="EMBL" id="CAA9507559.1"/>
    </source>
</evidence>
<sequence length="205" mass="21898">APAPVPTIDHQPRAPAPDLRPHRRRQPDVPRAPAGACRSRRPAQGGPRPARRLPSSLARRPQHHAAAGEPRPRLPRVRGAQAVPRRQPRRGSRQGDDQPPDPRPHSRSGCAGRRGRPGVQHRPVPAHGAGDARRDLPAGRADGGHPLAPGAARPPPVRRTGERADARRSVRAQGHHPGRGHAGPRGDAPRRKARERAGALVPGAV</sequence>
<reference evidence="2" key="1">
    <citation type="submission" date="2020-02" db="EMBL/GenBank/DDBJ databases">
        <authorList>
            <person name="Meier V. D."/>
        </authorList>
    </citation>
    <scope>NUCLEOTIDE SEQUENCE</scope>
    <source>
        <strain evidence="2">AVDCRST_MAG53</strain>
    </source>
</reference>
<name>A0A6J4SWR6_9ACTN</name>
<proteinExistence type="predicted"/>
<accession>A0A6J4SWR6</accession>
<feature type="region of interest" description="Disordered" evidence="1">
    <location>
        <begin position="1"/>
        <end position="205"/>
    </location>
</feature>
<gene>
    <name evidence="2" type="ORF">AVDCRST_MAG53-2516</name>
</gene>
<feature type="compositionally biased region" description="Low complexity" evidence="1">
    <location>
        <begin position="42"/>
        <end position="54"/>
    </location>
</feature>
<protein>
    <submittedName>
        <fullName evidence="2">Uncharacterized protein</fullName>
    </submittedName>
</protein>
<feature type="non-terminal residue" evidence="2">
    <location>
        <position position="1"/>
    </location>
</feature>
<feature type="non-terminal residue" evidence="2">
    <location>
        <position position="205"/>
    </location>
</feature>
<feature type="compositionally biased region" description="Basic residues" evidence="1">
    <location>
        <begin position="169"/>
        <end position="179"/>
    </location>
</feature>
<dbReference type="EMBL" id="CADCVR010000078">
    <property type="protein sequence ID" value="CAA9507559.1"/>
    <property type="molecule type" value="Genomic_DNA"/>
</dbReference>
<feature type="compositionally biased region" description="Basic and acidic residues" evidence="1">
    <location>
        <begin position="93"/>
        <end position="104"/>
    </location>
</feature>
<organism evidence="2">
    <name type="scientific">uncultured Solirubrobacteraceae bacterium</name>
    <dbReference type="NCBI Taxonomy" id="1162706"/>
    <lineage>
        <taxon>Bacteria</taxon>
        <taxon>Bacillati</taxon>
        <taxon>Actinomycetota</taxon>
        <taxon>Thermoleophilia</taxon>
        <taxon>Solirubrobacterales</taxon>
        <taxon>Solirubrobacteraceae</taxon>
        <taxon>environmental samples</taxon>
    </lineage>
</organism>